<dbReference type="PANTHER" id="PTHR30244:SF34">
    <property type="entry name" value="DTDP-4-AMINO-4,6-DIDEOXYGALACTOSE TRANSAMINASE"/>
    <property type="match status" value="1"/>
</dbReference>
<accession>X1MT44</accession>
<organism evidence="1">
    <name type="scientific">marine sediment metagenome</name>
    <dbReference type="NCBI Taxonomy" id="412755"/>
    <lineage>
        <taxon>unclassified sequences</taxon>
        <taxon>metagenomes</taxon>
        <taxon>ecological metagenomes</taxon>
    </lineage>
</organism>
<dbReference type="EMBL" id="BARV01004412">
    <property type="protein sequence ID" value="GAI17875.1"/>
    <property type="molecule type" value="Genomic_DNA"/>
</dbReference>
<proteinExistence type="predicted"/>
<dbReference type="InterPro" id="IPR000653">
    <property type="entry name" value="DegT/StrS_aminotransferase"/>
</dbReference>
<dbReference type="SUPFAM" id="SSF53383">
    <property type="entry name" value="PLP-dependent transferases"/>
    <property type="match status" value="1"/>
</dbReference>
<comment type="caution">
    <text evidence="1">The sequence shown here is derived from an EMBL/GenBank/DDBJ whole genome shotgun (WGS) entry which is preliminary data.</text>
</comment>
<dbReference type="AlphaFoldDB" id="X1MT44"/>
<reference evidence="1" key="1">
    <citation type="journal article" date="2014" name="Front. Microbiol.">
        <title>High frequency of phylogenetically diverse reductive dehalogenase-homologous genes in deep subseafloor sedimentary metagenomes.</title>
        <authorList>
            <person name="Kawai M."/>
            <person name="Futagami T."/>
            <person name="Toyoda A."/>
            <person name="Takaki Y."/>
            <person name="Nishi S."/>
            <person name="Hori S."/>
            <person name="Arai W."/>
            <person name="Tsubouchi T."/>
            <person name="Morono Y."/>
            <person name="Uchiyama I."/>
            <person name="Ito T."/>
            <person name="Fujiyama A."/>
            <person name="Inagaki F."/>
            <person name="Takami H."/>
        </authorList>
    </citation>
    <scope>NUCLEOTIDE SEQUENCE</scope>
    <source>
        <strain evidence="1">Expedition CK06-06</strain>
    </source>
</reference>
<evidence type="ECO:0000313" key="1">
    <source>
        <dbReference type="EMBL" id="GAI17875.1"/>
    </source>
</evidence>
<dbReference type="GO" id="GO:0030170">
    <property type="term" value="F:pyridoxal phosphate binding"/>
    <property type="evidence" value="ECO:0007669"/>
    <property type="project" value="TreeGrafter"/>
</dbReference>
<dbReference type="Pfam" id="PF01041">
    <property type="entry name" value="DegT_DnrJ_EryC1"/>
    <property type="match status" value="1"/>
</dbReference>
<dbReference type="GO" id="GO:0008483">
    <property type="term" value="F:transaminase activity"/>
    <property type="evidence" value="ECO:0007669"/>
    <property type="project" value="TreeGrafter"/>
</dbReference>
<evidence type="ECO:0008006" key="2">
    <source>
        <dbReference type="Google" id="ProtNLM"/>
    </source>
</evidence>
<dbReference type="InterPro" id="IPR015424">
    <property type="entry name" value="PyrdxlP-dep_Trfase"/>
</dbReference>
<protein>
    <recommendedName>
        <fullName evidence="2">DegT/DnrJ/EryC1/StrS aminotransferase family protein</fullName>
    </recommendedName>
</protein>
<dbReference type="Gene3D" id="3.90.1150.10">
    <property type="entry name" value="Aspartate Aminotransferase, domain 1"/>
    <property type="match status" value="1"/>
</dbReference>
<dbReference type="InterPro" id="IPR015422">
    <property type="entry name" value="PyrdxlP-dep_Trfase_small"/>
</dbReference>
<gene>
    <name evidence="1" type="ORF">S06H3_09825</name>
</gene>
<dbReference type="PANTHER" id="PTHR30244">
    <property type="entry name" value="TRANSAMINASE"/>
    <property type="match status" value="1"/>
</dbReference>
<sequence>NYRMSEFLAAILRTQLKKFPAQHKLRNENAKYLNEKLGSIDGISIMEPTPGSEELGYYYYPIVFDPSHFGNITKADFYKKLNEAGIPTEDCYPPLHTLTCFKEVKLRKSINYSNANWGGKKSDDKNFPVVTNIYSRSVQLPQYLLLAEKGQLDYVVEFIRSLK</sequence>
<name>X1MT44_9ZZZZ</name>
<feature type="non-terminal residue" evidence="1">
    <location>
        <position position="1"/>
    </location>
</feature>
<dbReference type="GO" id="GO:0000271">
    <property type="term" value="P:polysaccharide biosynthetic process"/>
    <property type="evidence" value="ECO:0007669"/>
    <property type="project" value="TreeGrafter"/>
</dbReference>